<keyword evidence="3" id="KW-1185">Reference proteome</keyword>
<gene>
    <name evidence="2" type="ORF">AB1Y20_013028</name>
</gene>
<proteinExistence type="predicted"/>
<dbReference type="AlphaFoldDB" id="A0AB34IKD1"/>
<organism evidence="2 3">
    <name type="scientific">Prymnesium parvum</name>
    <name type="common">Toxic golden alga</name>
    <dbReference type="NCBI Taxonomy" id="97485"/>
    <lineage>
        <taxon>Eukaryota</taxon>
        <taxon>Haptista</taxon>
        <taxon>Haptophyta</taxon>
        <taxon>Prymnesiophyceae</taxon>
        <taxon>Prymnesiales</taxon>
        <taxon>Prymnesiaceae</taxon>
        <taxon>Prymnesium</taxon>
    </lineage>
</organism>
<comment type="caution">
    <text evidence="2">The sequence shown here is derived from an EMBL/GenBank/DDBJ whole genome shotgun (WGS) entry which is preliminary data.</text>
</comment>
<feature type="chain" id="PRO_5044279120" description="Chlorophyll a-b binding protein, chloroplastic" evidence="1">
    <location>
        <begin position="17"/>
        <end position="143"/>
    </location>
</feature>
<accession>A0AB34IKD1</accession>
<protein>
    <recommendedName>
        <fullName evidence="4">Chlorophyll a-b binding protein, chloroplastic</fullName>
    </recommendedName>
</protein>
<evidence type="ECO:0000313" key="2">
    <source>
        <dbReference type="EMBL" id="KAL1500365.1"/>
    </source>
</evidence>
<reference evidence="2 3" key="1">
    <citation type="journal article" date="2024" name="Science">
        <title>Giant polyketide synthase enzymes in the biosynthesis of giant marine polyether toxins.</title>
        <authorList>
            <person name="Fallon T.R."/>
            <person name="Shende V.V."/>
            <person name="Wierzbicki I.H."/>
            <person name="Pendleton A.L."/>
            <person name="Watervoot N.F."/>
            <person name="Auber R.P."/>
            <person name="Gonzalez D.J."/>
            <person name="Wisecaver J.H."/>
            <person name="Moore B.S."/>
        </authorList>
    </citation>
    <scope>NUCLEOTIDE SEQUENCE [LARGE SCALE GENOMIC DNA]</scope>
    <source>
        <strain evidence="2 3">12B1</strain>
    </source>
</reference>
<evidence type="ECO:0000313" key="3">
    <source>
        <dbReference type="Proteomes" id="UP001515480"/>
    </source>
</evidence>
<evidence type="ECO:0000256" key="1">
    <source>
        <dbReference type="SAM" id="SignalP"/>
    </source>
</evidence>
<keyword evidence="1" id="KW-0732">Signal</keyword>
<dbReference type="EMBL" id="JBGBPQ010000023">
    <property type="protein sequence ID" value="KAL1500365.1"/>
    <property type="molecule type" value="Genomic_DNA"/>
</dbReference>
<dbReference type="Proteomes" id="UP001515480">
    <property type="component" value="Unassembled WGS sequence"/>
</dbReference>
<feature type="signal peptide" evidence="1">
    <location>
        <begin position="1"/>
        <end position="16"/>
    </location>
</feature>
<sequence length="143" mass="14788">MQTLGLVFGLVASAQALVVGTPALHSGARAAAVMGPDDSARLGAWAKKASWLKTSKAPKGPFGGYDEEGWLGDNGAGEQVKNFEAGTDYLFFQGPTPKTGIQEDLPSFFSKENFADLEITPAQIAVTLVGPACFLAAASVVLA</sequence>
<name>A0AB34IKD1_PRYPA</name>
<evidence type="ECO:0008006" key="4">
    <source>
        <dbReference type="Google" id="ProtNLM"/>
    </source>
</evidence>